<gene>
    <name evidence="2" type="ORF">ENR23_12480</name>
</gene>
<organism evidence="2">
    <name type="scientific">Eiseniibacteriota bacterium</name>
    <dbReference type="NCBI Taxonomy" id="2212470"/>
    <lineage>
        <taxon>Bacteria</taxon>
        <taxon>Candidatus Eiseniibacteriota</taxon>
    </lineage>
</organism>
<protein>
    <submittedName>
        <fullName evidence="2">Uncharacterized protein</fullName>
    </submittedName>
</protein>
<accession>A0A832I7T8</accession>
<comment type="caution">
    <text evidence="2">The sequence shown here is derived from an EMBL/GenBank/DDBJ whole genome shotgun (WGS) entry which is preliminary data.</text>
</comment>
<evidence type="ECO:0000256" key="1">
    <source>
        <dbReference type="SAM" id="Phobius"/>
    </source>
</evidence>
<feature type="transmembrane region" description="Helical" evidence="1">
    <location>
        <begin position="6"/>
        <end position="24"/>
    </location>
</feature>
<sequence>MPGWIVLVVIADLIVTLAAVLWLRRRRAAHAAARPGAPAGRTAALPALGELRAFAEAAHARIGDHVRARWNGRDEDLPRVLRHLLDALEREARERGLPLDRAVLARTVEASLRKRGIAGGSALARALREAA</sequence>
<dbReference type="EMBL" id="DSQF01000025">
    <property type="protein sequence ID" value="HGZ44208.1"/>
    <property type="molecule type" value="Genomic_DNA"/>
</dbReference>
<name>A0A832I7T8_UNCEI</name>
<dbReference type="AlphaFoldDB" id="A0A832I7T8"/>
<evidence type="ECO:0000313" key="2">
    <source>
        <dbReference type="EMBL" id="HGZ44208.1"/>
    </source>
</evidence>
<proteinExistence type="predicted"/>
<keyword evidence="1" id="KW-0812">Transmembrane</keyword>
<keyword evidence="1" id="KW-1133">Transmembrane helix</keyword>
<keyword evidence="1" id="KW-0472">Membrane</keyword>
<reference evidence="2" key="1">
    <citation type="journal article" date="2020" name="mSystems">
        <title>Genome- and Community-Level Interaction Insights into Carbon Utilization and Element Cycling Functions of Hydrothermarchaeota in Hydrothermal Sediment.</title>
        <authorList>
            <person name="Zhou Z."/>
            <person name="Liu Y."/>
            <person name="Xu W."/>
            <person name="Pan J."/>
            <person name="Luo Z.H."/>
            <person name="Li M."/>
        </authorList>
    </citation>
    <scope>NUCLEOTIDE SEQUENCE [LARGE SCALE GENOMIC DNA]</scope>
    <source>
        <strain evidence="2">SpSt-381</strain>
    </source>
</reference>